<dbReference type="InterPro" id="IPR000253">
    <property type="entry name" value="FHA_dom"/>
</dbReference>
<accession>A0A914ELS2</accession>
<keyword evidence="3" id="KW-1185">Reference proteome</keyword>
<evidence type="ECO:0000256" key="1">
    <source>
        <dbReference type="SAM" id="MobiDB-lite"/>
    </source>
</evidence>
<dbReference type="Gene3D" id="6.10.250.1290">
    <property type="match status" value="1"/>
</dbReference>
<proteinExistence type="predicted"/>
<evidence type="ECO:0000259" key="2">
    <source>
        <dbReference type="PROSITE" id="PS50006"/>
    </source>
</evidence>
<feature type="compositionally biased region" description="Basic and acidic residues" evidence="1">
    <location>
        <begin position="203"/>
        <end position="219"/>
    </location>
</feature>
<feature type="region of interest" description="Disordered" evidence="1">
    <location>
        <begin position="245"/>
        <end position="288"/>
    </location>
</feature>
<feature type="region of interest" description="Disordered" evidence="1">
    <location>
        <begin position="203"/>
        <end position="224"/>
    </location>
</feature>
<organism evidence="3 4">
    <name type="scientific">Acrobeloides nanus</name>
    <dbReference type="NCBI Taxonomy" id="290746"/>
    <lineage>
        <taxon>Eukaryota</taxon>
        <taxon>Metazoa</taxon>
        <taxon>Ecdysozoa</taxon>
        <taxon>Nematoda</taxon>
        <taxon>Chromadorea</taxon>
        <taxon>Rhabditida</taxon>
        <taxon>Tylenchina</taxon>
        <taxon>Cephalobomorpha</taxon>
        <taxon>Cephaloboidea</taxon>
        <taxon>Cephalobidae</taxon>
        <taxon>Acrobeloides</taxon>
    </lineage>
</organism>
<protein>
    <submittedName>
        <fullName evidence="4">FHA domain-containing protein</fullName>
    </submittedName>
</protein>
<dbReference type="SUPFAM" id="SSF49879">
    <property type="entry name" value="SMAD/FHA domain"/>
    <property type="match status" value="1"/>
</dbReference>
<dbReference type="SMART" id="SM00240">
    <property type="entry name" value="FHA"/>
    <property type="match status" value="1"/>
</dbReference>
<dbReference type="PROSITE" id="PS50006">
    <property type="entry name" value="FHA_DOMAIN"/>
    <property type="match status" value="1"/>
</dbReference>
<dbReference type="PANTHER" id="PTHR23308">
    <property type="entry name" value="NUCLEAR INHIBITOR OF PROTEIN PHOSPHATASE-1"/>
    <property type="match status" value="1"/>
</dbReference>
<dbReference type="AlphaFoldDB" id="A0A914ELS2"/>
<sequence>MVDEKSAYYFGRNPNLCDIITEHASCSRVHAVLLYHKILKRFALVDLESCHGTFVAGVRIEPLKPIFLDVNIDFYFGASTRKYTLRPKLSSVNEINSNEMNEEQDLLNLPEKEHELDHLTEYNTAQNRRVPTINITIEEARRKKRPRGSVSFLETEDVINPEDVDPSVGRFRNLVTTAVISNKRQKTSDAMTEFFDSLESDQKRRIVRPGKDEQDEARRPIAGPFSSVLGGISLNLAPDIDLYSKLPESSSTTGKPGPHAEKEDLDHKKKKYAKEAWPGRKPTASGLF</sequence>
<evidence type="ECO:0000313" key="3">
    <source>
        <dbReference type="Proteomes" id="UP000887540"/>
    </source>
</evidence>
<dbReference type="Proteomes" id="UP000887540">
    <property type="component" value="Unplaced"/>
</dbReference>
<dbReference type="FunFam" id="2.60.200.20:FF:000019">
    <property type="entry name" value="Nuclear inhibitor of protein phosphatase"/>
    <property type="match status" value="1"/>
</dbReference>
<dbReference type="WBParaSite" id="ACRNAN_scaffold8872.g22913.t1">
    <property type="protein sequence ID" value="ACRNAN_scaffold8872.g22913.t1"/>
    <property type="gene ID" value="ACRNAN_scaffold8872.g22913"/>
</dbReference>
<evidence type="ECO:0000313" key="4">
    <source>
        <dbReference type="WBParaSite" id="ACRNAN_scaffold8872.g22913.t1"/>
    </source>
</evidence>
<dbReference type="Pfam" id="PF00498">
    <property type="entry name" value="FHA"/>
    <property type="match status" value="1"/>
</dbReference>
<feature type="compositionally biased region" description="Basic and acidic residues" evidence="1">
    <location>
        <begin position="258"/>
        <end position="278"/>
    </location>
</feature>
<reference evidence="4" key="1">
    <citation type="submission" date="2022-11" db="UniProtKB">
        <authorList>
            <consortium name="WormBaseParasite"/>
        </authorList>
    </citation>
    <scope>IDENTIFICATION</scope>
</reference>
<dbReference type="InterPro" id="IPR050923">
    <property type="entry name" value="Cell_Proc_Reg/RNA_Proc"/>
</dbReference>
<dbReference type="Gene3D" id="2.60.200.20">
    <property type="match status" value="1"/>
</dbReference>
<feature type="domain" description="FHA" evidence="2">
    <location>
        <begin position="8"/>
        <end position="60"/>
    </location>
</feature>
<name>A0A914ELS2_9BILA</name>
<dbReference type="InterPro" id="IPR008984">
    <property type="entry name" value="SMAD_FHA_dom_sf"/>
</dbReference>